<accession>A0A3B0APL5</accession>
<dbReference type="Gene3D" id="3.40.50.360">
    <property type="match status" value="1"/>
</dbReference>
<dbReference type="PANTHER" id="PTHR30543">
    <property type="entry name" value="CHROMATE REDUCTASE"/>
    <property type="match status" value="1"/>
</dbReference>
<evidence type="ECO:0000313" key="2">
    <source>
        <dbReference type="EMBL" id="RKN62044.1"/>
    </source>
</evidence>
<dbReference type="InterPro" id="IPR029039">
    <property type="entry name" value="Flavoprotein-like_sf"/>
</dbReference>
<dbReference type="GO" id="GO:0010181">
    <property type="term" value="F:FMN binding"/>
    <property type="evidence" value="ECO:0007669"/>
    <property type="project" value="TreeGrafter"/>
</dbReference>
<dbReference type="Pfam" id="PF03358">
    <property type="entry name" value="FMN_red"/>
    <property type="match status" value="1"/>
</dbReference>
<dbReference type="PANTHER" id="PTHR30543:SF21">
    <property type="entry name" value="NAD(P)H-DEPENDENT FMN REDUCTASE LOT6"/>
    <property type="match status" value="1"/>
</dbReference>
<reference evidence="2 3" key="1">
    <citation type="journal article" date="2015" name="Antonie Van Leeuwenhoek">
        <title>Streptomyces klenkii sp. nov., isolated from deep marine sediment.</title>
        <authorList>
            <person name="Veyisoglu A."/>
            <person name="Sahin N."/>
        </authorList>
    </citation>
    <scope>NUCLEOTIDE SEQUENCE [LARGE SCALE GENOMIC DNA]</scope>
    <source>
        <strain evidence="2 3">KCTC 29202</strain>
    </source>
</reference>
<feature type="domain" description="NADPH-dependent FMN reductase-like" evidence="1">
    <location>
        <begin position="7"/>
        <end position="150"/>
    </location>
</feature>
<dbReference type="EMBL" id="RBAM01000022">
    <property type="protein sequence ID" value="RKN62044.1"/>
    <property type="molecule type" value="Genomic_DNA"/>
</dbReference>
<keyword evidence="3" id="KW-1185">Reference proteome</keyword>
<name>A0A3B0APL5_9ACTN</name>
<dbReference type="GO" id="GO:0016491">
    <property type="term" value="F:oxidoreductase activity"/>
    <property type="evidence" value="ECO:0007669"/>
    <property type="project" value="InterPro"/>
</dbReference>
<comment type="caution">
    <text evidence="2">The sequence shown here is derived from an EMBL/GenBank/DDBJ whole genome shotgun (WGS) entry which is preliminary data.</text>
</comment>
<gene>
    <name evidence="2" type="ORF">D7231_31440</name>
</gene>
<dbReference type="Proteomes" id="UP000270343">
    <property type="component" value="Unassembled WGS sequence"/>
</dbReference>
<dbReference type="InterPro" id="IPR005025">
    <property type="entry name" value="FMN_Rdtase-like_dom"/>
</dbReference>
<organism evidence="2 3">
    <name type="scientific">Streptomyces klenkii</name>
    <dbReference type="NCBI Taxonomy" id="1420899"/>
    <lineage>
        <taxon>Bacteria</taxon>
        <taxon>Bacillati</taxon>
        <taxon>Actinomycetota</taxon>
        <taxon>Actinomycetes</taxon>
        <taxon>Kitasatosporales</taxon>
        <taxon>Streptomycetaceae</taxon>
        <taxon>Streptomyces</taxon>
    </lineage>
</organism>
<dbReference type="OrthoDB" id="9812295at2"/>
<protein>
    <submittedName>
        <fullName evidence="2">NADPH-dependent oxidoreductase</fullName>
    </submittedName>
</protein>
<dbReference type="SUPFAM" id="SSF52218">
    <property type="entry name" value="Flavoproteins"/>
    <property type="match status" value="1"/>
</dbReference>
<proteinExistence type="predicted"/>
<dbReference type="InterPro" id="IPR050712">
    <property type="entry name" value="NAD(P)H-dep_reductase"/>
</dbReference>
<dbReference type="RefSeq" id="WP_120759132.1">
    <property type="nucleotide sequence ID" value="NZ_RBAM01000022.1"/>
</dbReference>
<sequence length="194" mass="21024">MSSTRLRLAVIVGSVREGRFGPTVADWFAAEARSHAGFDVDVIDLADHELPVVLTADPSPQTAEVLAGLTPRLARADAFAIVTPEYNHSYPAALKSLIDWHYTQWQAKPVGFVSYGGLSGGLRAAEALRPVMSELHAVTVRDAVSFHTAWEQFDELGAPKDPAGPAGAAKVLLDQLEWWADALHRARARRPYGS</sequence>
<evidence type="ECO:0000313" key="3">
    <source>
        <dbReference type="Proteomes" id="UP000270343"/>
    </source>
</evidence>
<evidence type="ECO:0000259" key="1">
    <source>
        <dbReference type="Pfam" id="PF03358"/>
    </source>
</evidence>
<dbReference type="AlphaFoldDB" id="A0A3B0APL5"/>
<dbReference type="GO" id="GO:0005829">
    <property type="term" value="C:cytosol"/>
    <property type="evidence" value="ECO:0007669"/>
    <property type="project" value="TreeGrafter"/>
</dbReference>